<dbReference type="AlphaFoldDB" id="A0A091BDY3"/>
<evidence type="ECO:0000256" key="2">
    <source>
        <dbReference type="ARBA" id="ARBA00022448"/>
    </source>
</evidence>
<keyword evidence="3" id="KW-1003">Cell membrane</keyword>
<feature type="transmembrane region" description="Helical" evidence="8">
    <location>
        <begin position="93"/>
        <end position="110"/>
    </location>
</feature>
<dbReference type="InterPro" id="IPR026032">
    <property type="entry name" value="HcaT-like"/>
</dbReference>
<dbReference type="OrthoDB" id="9150135at2"/>
<dbReference type="PANTHER" id="PTHR23522">
    <property type="entry name" value="BLL5896 PROTEIN"/>
    <property type="match status" value="1"/>
</dbReference>
<dbReference type="eggNOG" id="COG2814">
    <property type="taxonomic scope" value="Bacteria"/>
</dbReference>
<evidence type="ECO:0000256" key="8">
    <source>
        <dbReference type="SAM" id="Phobius"/>
    </source>
</evidence>
<feature type="transmembrane region" description="Helical" evidence="8">
    <location>
        <begin position="32"/>
        <end position="50"/>
    </location>
</feature>
<dbReference type="GO" id="GO:0015528">
    <property type="term" value="F:lactose:proton symporter activity"/>
    <property type="evidence" value="ECO:0007669"/>
    <property type="project" value="TreeGrafter"/>
</dbReference>
<evidence type="ECO:0000259" key="9">
    <source>
        <dbReference type="Pfam" id="PF12832"/>
    </source>
</evidence>
<feature type="transmembrane region" description="Helical" evidence="8">
    <location>
        <begin position="7"/>
        <end position="26"/>
    </location>
</feature>
<evidence type="ECO:0000256" key="4">
    <source>
        <dbReference type="ARBA" id="ARBA00022519"/>
    </source>
</evidence>
<keyword evidence="7 8" id="KW-0472">Membrane</keyword>
<feature type="transmembrane region" description="Helical" evidence="8">
    <location>
        <begin position="204"/>
        <end position="224"/>
    </location>
</feature>
<dbReference type="RefSeq" id="WP_026815846.1">
    <property type="nucleotide sequence ID" value="NZ_AUFF01000001.1"/>
</dbReference>
<feature type="transmembrane region" description="Helical" evidence="8">
    <location>
        <begin position="328"/>
        <end position="349"/>
    </location>
</feature>
<evidence type="ECO:0000313" key="10">
    <source>
        <dbReference type="EMBL" id="KFN50893.1"/>
    </source>
</evidence>
<comment type="caution">
    <text evidence="10">The sequence shown here is derived from an EMBL/GenBank/DDBJ whole genome shotgun (WGS) entry which is preliminary data.</text>
</comment>
<dbReference type="InterPro" id="IPR024989">
    <property type="entry name" value="MFS_assoc_dom"/>
</dbReference>
<dbReference type="InterPro" id="IPR036259">
    <property type="entry name" value="MFS_trans_sf"/>
</dbReference>
<evidence type="ECO:0000256" key="3">
    <source>
        <dbReference type="ARBA" id="ARBA00022475"/>
    </source>
</evidence>
<feature type="transmembrane region" description="Helical" evidence="8">
    <location>
        <begin position="266"/>
        <end position="284"/>
    </location>
</feature>
<proteinExistence type="predicted"/>
<keyword evidence="2" id="KW-0813">Transport</keyword>
<evidence type="ECO:0000256" key="5">
    <source>
        <dbReference type="ARBA" id="ARBA00022692"/>
    </source>
</evidence>
<dbReference type="GO" id="GO:0005886">
    <property type="term" value="C:plasma membrane"/>
    <property type="evidence" value="ECO:0007669"/>
    <property type="project" value="UniProtKB-SubCell"/>
</dbReference>
<evidence type="ECO:0000256" key="6">
    <source>
        <dbReference type="ARBA" id="ARBA00022989"/>
    </source>
</evidence>
<keyword evidence="11" id="KW-1185">Reference proteome</keyword>
<keyword evidence="6 8" id="KW-1133">Transmembrane helix</keyword>
<keyword evidence="4" id="KW-0997">Cell inner membrane</keyword>
<evidence type="ECO:0000256" key="1">
    <source>
        <dbReference type="ARBA" id="ARBA00004429"/>
    </source>
</evidence>
<protein>
    <recommendedName>
        <fullName evidence="9">Major facilitator superfamily associated domain-containing protein</fullName>
    </recommendedName>
</protein>
<dbReference type="Proteomes" id="UP000029391">
    <property type="component" value="Unassembled WGS sequence"/>
</dbReference>
<feature type="transmembrane region" description="Helical" evidence="8">
    <location>
        <begin position="131"/>
        <end position="149"/>
    </location>
</feature>
<dbReference type="GO" id="GO:0030395">
    <property type="term" value="F:lactose binding"/>
    <property type="evidence" value="ECO:0007669"/>
    <property type="project" value="TreeGrafter"/>
</dbReference>
<feature type="transmembrane region" description="Helical" evidence="8">
    <location>
        <begin position="155"/>
        <end position="174"/>
    </location>
</feature>
<dbReference type="Gene3D" id="1.20.1250.20">
    <property type="entry name" value="MFS general substrate transporter like domains"/>
    <property type="match status" value="2"/>
</dbReference>
<dbReference type="STRING" id="1121013.GCA_000426365_00295"/>
<dbReference type="Pfam" id="PF12832">
    <property type="entry name" value="MFS_1_like"/>
    <property type="match status" value="1"/>
</dbReference>
<dbReference type="PIRSF" id="PIRSF004925">
    <property type="entry name" value="HcaT"/>
    <property type="match status" value="1"/>
</dbReference>
<organism evidence="10 11">
    <name type="scientific">Arenimonas composti TR7-09 = DSM 18010</name>
    <dbReference type="NCBI Taxonomy" id="1121013"/>
    <lineage>
        <taxon>Bacteria</taxon>
        <taxon>Pseudomonadati</taxon>
        <taxon>Pseudomonadota</taxon>
        <taxon>Gammaproteobacteria</taxon>
        <taxon>Lysobacterales</taxon>
        <taxon>Lysobacteraceae</taxon>
        <taxon>Arenimonas</taxon>
    </lineage>
</organism>
<feature type="transmembrane region" description="Helical" evidence="8">
    <location>
        <begin position="236"/>
        <end position="254"/>
    </location>
</feature>
<sequence>MDATLRRFSLFYFAYYAALGAYTPYVGRWVDALGHGGYVVGGMLGLWYGTRILGPPAWAALSSRSTRPGEWFFAGCVLSLALFAGFVFTTSAWALLTVMALFGLFYNAVMPQFEAMTLTALGSRPERYGRLRVWGSVGFLLVAGSYGALLDVTGATRFPWLVLPLFVLLVAAAWPHRHDSPPPPDPNAMADAGHLWKRPGVRRFLLVAMLMQLGFGPFYVFFTLHLQAHGHAGAEIGALWAIGVIIEIALFWQAPKLIARFGAAPLLQLCIAVTAVRWAVVAFFADSLAVMAIAQAGHALSFAMFHACCMRLMADFFPGHRAAAGQSLLYGISGGVGGVLGAVMAAVAWESPGGGTAAFAAGAAACGLAFAIHAKNSS</sequence>
<name>A0A091BDY3_9GAMM</name>
<feature type="domain" description="Major facilitator superfamily associated" evidence="9">
    <location>
        <begin position="6"/>
        <end position="351"/>
    </location>
</feature>
<comment type="subcellular location">
    <subcellularLocation>
        <location evidence="1">Cell inner membrane</location>
        <topology evidence="1">Multi-pass membrane protein</topology>
    </subcellularLocation>
</comment>
<feature type="transmembrane region" description="Helical" evidence="8">
    <location>
        <begin position="290"/>
        <end position="308"/>
    </location>
</feature>
<feature type="transmembrane region" description="Helical" evidence="8">
    <location>
        <begin position="355"/>
        <end position="374"/>
    </location>
</feature>
<feature type="transmembrane region" description="Helical" evidence="8">
    <location>
        <begin position="71"/>
        <end position="87"/>
    </location>
</feature>
<evidence type="ECO:0000313" key="11">
    <source>
        <dbReference type="Proteomes" id="UP000029391"/>
    </source>
</evidence>
<gene>
    <name evidence="10" type="ORF">P873_00665</name>
</gene>
<evidence type="ECO:0000256" key="7">
    <source>
        <dbReference type="ARBA" id="ARBA00023136"/>
    </source>
</evidence>
<dbReference type="NCBIfam" id="NF037955">
    <property type="entry name" value="mfs"/>
    <property type="match status" value="1"/>
</dbReference>
<dbReference type="PANTHER" id="PTHR23522:SF10">
    <property type="entry name" value="3-PHENYLPROPIONIC ACID TRANSPORTER-RELATED"/>
    <property type="match status" value="1"/>
</dbReference>
<dbReference type="SUPFAM" id="SSF103473">
    <property type="entry name" value="MFS general substrate transporter"/>
    <property type="match status" value="1"/>
</dbReference>
<accession>A0A091BDY3</accession>
<dbReference type="EMBL" id="AWXU01000014">
    <property type="protein sequence ID" value="KFN50893.1"/>
    <property type="molecule type" value="Genomic_DNA"/>
</dbReference>
<keyword evidence="5 8" id="KW-0812">Transmembrane</keyword>
<reference evidence="10 11" key="1">
    <citation type="submission" date="2013-09" db="EMBL/GenBank/DDBJ databases">
        <title>Genome sequencing of Arenimonas composti.</title>
        <authorList>
            <person name="Chen F."/>
            <person name="Wang G."/>
        </authorList>
    </citation>
    <scope>NUCLEOTIDE SEQUENCE [LARGE SCALE GENOMIC DNA]</scope>
    <source>
        <strain evidence="10 11">TR7-09</strain>
    </source>
</reference>